<evidence type="ECO:0000256" key="1">
    <source>
        <dbReference type="ARBA" id="ARBA00023002"/>
    </source>
</evidence>
<dbReference type="SUPFAM" id="SSF51735">
    <property type="entry name" value="NAD(P)-binding Rossmann-fold domains"/>
    <property type="match status" value="1"/>
</dbReference>
<dbReference type="PIRSF" id="PIRSF000103">
    <property type="entry name" value="HIBADH"/>
    <property type="match status" value="1"/>
</dbReference>
<feature type="domain" description="3-hydroxyisobutyrate dehydrogenase-like NAD-binding" evidence="4">
    <location>
        <begin position="170"/>
        <end position="286"/>
    </location>
</feature>
<dbReference type="InterPro" id="IPR029154">
    <property type="entry name" value="HIBADH-like_NADP-bd"/>
</dbReference>
<dbReference type="GO" id="GO:0051287">
    <property type="term" value="F:NAD binding"/>
    <property type="evidence" value="ECO:0007669"/>
    <property type="project" value="InterPro"/>
</dbReference>
<dbReference type="Pfam" id="PF14833">
    <property type="entry name" value="NAD_binding_11"/>
    <property type="match status" value="1"/>
</dbReference>
<keyword evidence="2" id="KW-0520">NAD</keyword>
<dbReference type="GO" id="GO:0008679">
    <property type="term" value="F:2-hydroxy-3-oxopropionate reductase activity"/>
    <property type="evidence" value="ECO:0007669"/>
    <property type="project" value="UniProtKB-EC"/>
</dbReference>
<dbReference type="InterPro" id="IPR006115">
    <property type="entry name" value="6PGDH_NADP-bd"/>
</dbReference>
<evidence type="ECO:0000256" key="2">
    <source>
        <dbReference type="ARBA" id="ARBA00023027"/>
    </source>
</evidence>
<dbReference type="InterPro" id="IPR002204">
    <property type="entry name" value="3-OH-isobutyrate_DH-rel_CS"/>
</dbReference>
<dbReference type="PROSITE" id="PS00895">
    <property type="entry name" value="3_HYDROXYISOBUT_DH"/>
    <property type="match status" value="1"/>
</dbReference>
<dbReference type="Gene3D" id="1.10.1040.10">
    <property type="entry name" value="N-(1-d-carboxylethyl)-l-norvaline Dehydrogenase, domain 2"/>
    <property type="match status" value="1"/>
</dbReference>
<gene>
    <name evidence="5" type="primary">glxR_12</name>
    <name evidence="5" type="ORF">GALL_456130</name>
</gene>
<dbReference type="Pfam" id="PF03446">
    <property type="entry name" value="NAD_binding_2"/>
    <property type="match status" value="1"/>
</dbReference>
<accession>A0A1J5Q9U7</accession>
<sequence length="302" mass="31969">MQDEIGFIGLGVMGQPMALNLVRAAVPLVVWNRTPQRCELLREAGAVVAADVVGVFARTRVVVLMLASDAAIDAVLGRGGRGFGDLVDGHLLIHMGTTSPEYSRALGEDIRTAGGHYVEAPVSGSRVPAEQAQLVAMVAGDAEDRAFVRSLLQPMCASVFDCGVVPSALLMKLAVNLFLITMVTGLVEAFHFAEVQQLDRGLLAAILAVGPMSSAVSRVKADKLVAGDYAVQASITDVLKNNRLIAEAARRAELASPLLDVCHALFRETLALGHGAEDMAAVLRALQARTELGRDSPVRRVE</sequence>
<protein>
    <submittedName>
        <fullName evidence="5">2-hydroxy-3-oxopropionate reductase</fullName>
        <ecNumber evidence="5">1.1.1.60</ecNumber>
    </submittedName>
</protein>
<feature type="domain" description="6-phosphogluconate dehydrogenase NADP-binding" evidence="3">
    <location>
        <begin position="4"/>
        <end position="162"/>
    </location>
</feature>
<dbReference type="PANTHER" id="PTHR43580:SF2">
    <property type="entry name" value="CYTOKINE-LIKE NUCLEAR FACTOR N-PAC"/>
    <property type="match status" value="1"/>
</dbReference>
<dbReference type="InterPro" id="IPR008927">
    <property type="entry name" value="6-PGluconate_DH-like_C_sf"/>
</dbReference>
<proteinExistence type="predicted"/>
<dbReference type="SUPFAM" id="SSF48179">
    <property type="entry name" value="6-phosphogluconate dehydrogenase C-terminal domain-like"/>
    <property type="match status" value="1"/>
</dbReference>
<dbReference type="GO" id="GO:0050661">
    <property type="term" value="F:NADP binding"/>
    <property type="evidence" value="ECO:0007669"/>
    <property type="project" value="InterPro"/>
</dbReference>
<name>A0A1J5Q9U7_9ZZZZ</name>
<dbReference type="InterPro" id="IPR015815">
    <property type="entry name" value="HIBADH-related"/>
</dbReference>
<dbReference type="InterPro" id="IPR013328">
    <property type="entry name" value="6PGD_dom2"/>
</dbReference>
<dbReference type="EC" id="1.1.1.60" evidence="5"/>
<keyword evidence="1 5" id="KW-0560">Oxidoreductase</keyword>
<evidence type="ECO:0000259" key="4">
    <source>
        <dbReference type="Pfam" id="PF14833"/>
    </source>
</evidence>
<evidence type="ECO:0000259" key="3">
    <source>
        <dbReference type="Pfam" id="PF03446"/>
    </source>
</evidence>
<evidence type="ECO:0000313" key="5">
    <source>
        <dbReference type="EMBL" id="OIQ72757.1"/>
    </source>
</evidence>
<dbReference type="InterPro" id="IPR051265">
    <property type="entry name" value="HIBADH-related_NP60_sf"/>
</dbReference>
<organism evidence="5">
    <name type="scientific">mine drainage metagenome</name>
    <dbReference type="NCBI Taxonomy" id="410659"/>
    <lineage>
        <taxon>unclassified sequences</taxon>
        <taxon>metagenomes</taxon>
        <taxon>ecological metagenomes</taxon>
    </lineage>
</organism>
<dbReference type="EMBL" id="MLJW01003142">
    <property type="protein sequence ID" value="OIQ72757.1"/>
    <property type="molecule type" value="Genomic_DNA"/>
</dbReference>
<dbReference type="AlphaFoldDB" id="A0A1J5Q9U7"/>
<reference evidence="5" key="1">
    <citation type="submission" date="2016-10" db="EMBL/GenBank/DDBJ databases">
        <title>Sequence of Gallionella enrichment culture.</title>
        <authorList>
            <person name="Poehlein A."/>
            <person name="Muehling M."/>
            <person name="Daniel R."/>
        </authorList>
    </citation>
    <scope>NUCLEOTIDE SEQUENCE</scope>
</reference>
<dbReference type="PANTHER" id="PTHR43580">
    <property type="entry name" value="OXIDOREDUCTASE GLYR1-RELATED"/>
    <property type="match status" value="1"/>
</dbReference>
<dbReference type="InterPro" id="IPR036291">
    <property type="entry name" value="NAD(P)-bd_dom_sf"/>
</dbReference>
<comment type="caution">
    <text evidence="5">The sequence shown here is derived from an EMBL/GenBank/DDBJ whole genome shotgun (WGS) entry which is preliminary data.</text>
</comment>
<dbReference type="Gene3D" id="3.40.50.720">
    <property type="entry name" value="NAD(P)-binding Rossmann-like Domain"/>
    <property type="match status" value="1"/>
</dbReference>